<keyword evidence="5" id="KW-1185">Reference proteome</keyword>
<dbReference type="PROSITE" id="PS50977">
    <property type="entry name" value="HTH_TETR_2"/>
    <property type="match status" value="1"/>
</dbReference>
<proteinExistence type="predicted"/>
<evidence type="ECO:0000313" key="5">
    <source>
        <dbReference type="Proteomes" id="UP000034076"/>
    </source>
</evidence>
<dbReference type="PANTHER" id="PTHR43479">
    <property type="entry name" value="ACREF/ENVCD OPERON REPRESSOR-RELATED"/>
    <property type="match status" value="1"/>
</dbReference>
<dbReference type="Proteomes" id="UP000034076">
    <property type="component" value="Unassembled WGS sequence"/>
</dbReference>
<dbReference type="EMBL" id="LAYJ01000022">
    <property type="protein sequence ID" value="KKI52368.1"/>
    <property type="molecule type" value="Genomic_DNA"/>
</dbReference>
<dbReference type="InterPro" id="IPR009057">
    <property type="entry name" value="Homeodomain-like_sf"/>
</dbReference>
<evidence type="ECO:0000256" key="2">
    <source>
        <dbReference type="PROSITE-ProRule" id="PRU00335"/>
    </source>
</evidence>
<dbReference type="InterPro" id="IPR001647">
    <property type="entry name" value="HTH_TetR"/>
</dbReference>
<dbReference type="PANTHER" id="PTHR43479:SF11">
    <property type="entry name" value="ACREF_ENVCD OPERON REPRESSOR-RELATED"/>
    <property type="match status" value="1"/>
</dbReference>
<sequence>MYAFLKKQDTKKRSLRDELLDAGIRFLETHSLKDLTMRKIAALCNVTPHAIYNHFKNKDEFVATITKHVLDELTALTIEIVMQPEGNFLDKLQELTSIYLYTFEKYPYYLETVSLSANAPSFDVRIDGGDVVCVPQFPGWPSLKKLVQMQGITMQAGAVPADPSALIEFVGKSRPFSDGDEDNELSANLDQLLMLAVVNGFPNMLHDDLIPEDADRDTFLRLMLGYLFKRMLQ</sequence>
<dbReference type="Pfam" id="PF00440">
    <property type="entry name" value="TetR_N"/>
    <property type="match status" value="1"/>
</dbReference>
<dbReference type="SUPFAM" id="SSF46689">
    <property type="entry name" value="Homeodomain-like"/>
    <property type="match status" value="1"/>
</dbReference>
<feature type="DNA-binding region" description="H-T-H motif" evidence="2">
    <location>
        <begin position="36"/>
        <end position="55"/>
    </location>
</feature>
<dbReference type="STRING" id="270498.CHK_0138"/>
<evidence type="ECO:0000313" key="4">
    <source>
        <dbReference type="EMBL" id="KKI52368.1"/>
    </source>
</evidence>
<evidence type="ECO:0000256" key="1">
    <source>
        <dbReference type="ARBA" id="ARBA00023125"/>
    </source>
</evidence>
<dbReference type="Gene3D" id="1.10.357.10">
    <property type="entry name" value="Tetracycline Repressor, domain 2"/>
    <property type="match status" value="1"/>
</dbReference>
<dbReference type="GO" id="GO:0003677">
    <property type="term" value="F:DNA binding"/>
    <property type="evidence" value="ECO:0007669"/>
    <property type="project" value="UniProtKB-UniRule"/>
</dbReference>
<dbReference type="AlphaFoldDB" id="A0A0M2NJL3"/>
<feature type="domain" description="HTH tetR-type" evidence="3">
    <location>
        <begin position="13"/>
        <end position="73"/>
    </location>
</feature>
<evidence type="ECO:0000259" key="3">
    <source>
        <dbReference type="PROSITE" id="PS50977"/>
    </source>
</evidence>
<organism evidence="4 5">
    <name type="scientific">Christensenella hongkongensis</name>
    <dbReference type="NCBI Taxonomy" id="270498"/>
    <lineage>
        <taxon>Bacteria</taxon>
        <taxon>Bacillati</taxon>
        <taxon>Bacillota</taxon>
        <taxon>Clostridia</taxon>
        <taxon>Christensenellales</taxon>
        <taxon>Christensenellaceae</taxon>
        <taxon>Christensenella</taxon>
    </lineage>
</organism>
<name>A0A0M2NJL3_9FIRM</name>
<protein>
    <recommendedName>
        <fullName evidence="3">HTH tetR-type domain-containing protein</fullName>
    </recommendedName>
</protein>
<gene>
    <name evidence="4" type="ORF">CHK_0138</name>
</gene>
<dbReference type="InterPro" id="IPR050624">
    <property type="entry name" value="HTH-type_Tx_Regulator"/>
</dbReference>
<comment type="caution">
    <text evidence="4">The sequence shown here is derived from an EMBL/GenBank/DDBJ whole genome shotgun (WGS) entry which is preliminary data.</text>
</comment>
<keyword evidence="1 2" id="KW-0238">DNA-binding</keyword>
<accession>A0A0M2NJL3</accession>
<reference evidence="4 5" key="1">
    <citation type="submission" date="2015-04" db="EMBL/GenBank/DDBJ databases">
        <title>Draft genome sequence of bacteremic isolate Catabacter hongkongensis type strain HKU16T.</title>
        <authorList>
            <person name="Lau S.K."/>
            <person name="Teng J.L."/>
            <person name="Huang Y."/>
            <person name="Curreem S.O."/>
            <person name="Tsui S.K."/>
            <person name="Woo P.C."/>
        </authorList>
    </citation>
    <scope>NUCLEOTIDE SEQUENCE [LARGE SCALE GENOMIC DNA]</scope>
    <source>
        <strain evidence="4 5">HKU16</strain>
    </source>
</reference>